<protein>
    <submittedName>
        <fullName evidence="3">Uncharacterized protein</fullName>
    </submittedName>
</protein>
<evidence type="ECO:0000313" key="3">
    <source>
        <dbReference type="EMBL" id="AYF29325.1"/>
    </source>
</evidence>
<dbReference type="AlphaFoldDB" id="A0A386WLN2"/>
<keyword evidence="2" id="KW-0812">Transmembrane</keyword>
<dbReference type="Proteomes" id="UP000267804">
    <property type="component" value="Chromosome"/>
</dbReference>
<proteinExistence type="predicted"/>
<keyword evidence="2" id="KW-0472">Membrane</keyword>
<feature type="transmembrane region" description="Helical" evidence="2">
    <location>
        <begin position="23"/>
        <end position="42"/>
    </location>
</feature>
<name>A0A386WLN2_9ACTN</name>
<keyword evidence="2" id="KW-1133">Transmembrane helix</keyword>
<dbReference type="EMBL" id="CP024087">
    <property type="protein sequence ID" value="AYF29325.1"/>
    <property type="molecule type" value="Genomic_DNA"/>
</dbReference>
<evidence type="ECO:0000256" key="2">
    <source>
        <dbReference type="SAM" id="Phobius"/>
    </source>
</evidence>
<feature type="region of interest" description="Disordered" evidence="1">
    <location>
        <begin position="50"/>
        <end position="76"/>
    </location>
</feature>
<sequence length="98" mass="10039">MALAGLAAVTGFAGLAELLPKVAILWLLLVQAVAVAVAGVYLQSVVTPLSDPRDDAGRRLRPALPSGTSSQLRGPSCSHGYTVYAGKHPDGKPCTDGQ</sequence>
<reference evidence="3 4" key="1">
    <citation type="submission" date="2017-10" db="EMBL/GenBank/DDBJ databases">
        <title>Integration of genomic and chemical information greatly accelerates assignment of the full stereostructure of myelolactone, a potent inhibitor of myeloma from a marine-derived Micromonospora.</title>
        <authorList>
            <person name="Kim M.C."/>
            <person name="Machado H."/>
            <person name="Jensen P.R."/>
            <person name="Fenical W."/>
        </authorList>
    </citation>
    <scope>NUCLEOTIDE SEQUENCE [LARGE SCALE GENOMIC DNA]</scope>
    <source>
        <strain evidence="3 4">CNY-010</strain>
    </source>
</reference>
<accession>A0A386WLN2</accession>
<evidence type="ECO:0000313" key="4">
    <source>
        <dbReference type="Proteomes" id="UP000267804"/>
    </source>
</evidence>
<evidence type="ECO:0000256" key="1">
    <source>
        <dbReference type="SAM" id="MobiDB-lite"/>
    </source>
</evidence>
<organism evidence="3 4">
    <name type="scientific">Micromonospora tulbaghiae</name>
    <dbReference type="NCBI Taxonomy" id="479978"/>
    <lineage>
        <taxon>Bacteria</taxon>
        <taxon>Bacillati</taxon>
        <taxon>Actinomycetota</taxon>
        <taxon>Actinomycetes</taxon>
        <taxon>Micromonosporales</taxon>
        <taxon>Micromonosporaceae</taxon>
        <taxon>Micromonospora</taxon>
    </lineage>
</organism>
<dbReference type="KEGG" id="mtua:CSH63_18005"/>
<gene>
    <name evidence="3" type="ORF">CSH63_18005</name>
</gene>